<evidence type="ECO:0000313" key="2">
    <source>
        <dbReference type="Proteomes" id="UP000245647"/>
    </source>
</evidence>
<reference evidence="1 2" key="1">
    <citation type="submission" date="2018-04" db="EMBL/GenBank/DDBJ databases">
        <title>Pedobacter chongqingensis sp. nov., isolated from a rottenly hemp rope.</title>
        <authorList>
            <person name="Cai Y."/>
        </authorList>
    </citation>
    <scope>NUCLEOTIDE SEQUENCE [LARGE SCALE GENOMIC DNA]</scope>
    <source>
        <strain evidence="1 2">FJ4-8</strain>
    </source>
</reference>
<sequence length="75" mass="8633">MTEQFDIQVMLADGTFADYIVKTERDSDVYQVFSNSEHLASFRASEGEWILEDNTGNLETDLQSRLKEQLKGLRT</sequence>
<keyword evidence="2" id="KW-1185">Reference proteome</keyword>
<organism evidence="1 2">
    <name type="scientific">Pararcticibacter amylolyticus</name>
    <dbReference type="NCBI Taxonomy" id="2173175"/>
    <lineage>
        <taxon>Bacteria</taxon>
        <taxon>Pseudomonadati</taxon>
        <taxon>Bacteroidota</taxon>
        <taxon>Sphingobacteriia</taxon>
        <taxon>Sphingobacteriales</taxon>
        <taxon>Sphingobacteriaceae</taxon>
        <taxon>Pararcticibacter</taxon>
    </lineage>
</organism>
<name>A0A2U2PCE5_9SPHI</name>
<comment type="caution">
    <text evidence="1">The sequence shown here is derived from an EMBL/GenBank/DDBJ whole genome shotgun (WGS) entry which is preliminary data.</text>
</comment>
<dbReference type="EMBL" id="QEAS01000017">
    <property type="protein sequence ID" value="PWG79076.1"/>
    <property type="molecule type" value="Genomic_DNA"/>
</dbReference>
<proteinExistence type="predicted"/>
<dbReference type="OrthoDB" id="797637at2"/>
<dbReference type="RefSeq" id="WP_109417321.1">
    <property type="nucleotide sequence ID" value="NZ_QEAS01000017.1"/>
</dbReference>
<dbReference type="Proteomes" id="UP000245647">
    <property type="component" value="Unassembled WGS sequence"/>
</dbReference>
<dbReference type="AlphaFoldDB" id="A0A2U2PCE5"/>
<gene>
    <name evidence="1" type="ORF">DDR33_18650</name>
</gene>
<protein>
    <submittedName>
        <fullName evidence="1">Uncharacterized protein</fullName>
    </submittedName>
</protein>
<accession>A0A2U2PCE5</accession>
<evidence type="ECO:0000313" key="1">
    <source>
        <dbReference type="EMBL" id="PWG79076.1"/>
    </source>
</evidence>